<dbReference type="InterPro" id="IPR029131">
    <property type="entry name" value="HAUS5"/>
</dbReference>
<dbReference type="PANTHER" id="PTHR34968:SF1">
    <property type="entry name" value="AUGMIN SUBUNIT 5"/>
    <property type="match status" value="1"/>
</dbReference>
<comment type="caution">
    <text evidence="1">The sequence shown here is derived from an EMBL/GenBank/DDBJ whole genome shotgun (WGS) entry which is preliminary data.</text>
</comment>
<dbReference type="PANTHER" id="PTHR34968">
    <property type="entry name" value="AUGMIN SUBUNIT 5"/>
    <property type="match status" value="1"/>
</dbReference>
<sequence length="203" mass="23262">MWERDLVEEEAEAKEGVKVPVVEVEKEESEPKWMADERAYASQARDIRRLITDSDADSIGEIHSHSEKEVVYTMVKGRKSSDDVILIETSRDRIIRSTCESLARNMIERIQSNFPMYDGLGMNSSIQVDATKFLDDLEGDVPKMYKYENDIVTDIATRDASSPLLYQVYGSPRSGTDLSLQGTYNQLLERQLDVWLKKEMLLD</sequence>
<dbReference type="InterPro" id="IPR044706">
    <property type="entry name" value="AUG5_plant"/>
</dbReference>
<name>A0A835U3S8_VANPL</name>
<dbReference type="GO" id="GO:0005876">
    <property type="term" value="C:spindle microtubule"/>
    <property type="evidence" value="ECO:0007669"/>
    <property type="project" value="InterPro"/>
</dbReference>
<dbReference type="Pfam" id="PF14817">
    <property type="entry name" value="HAUS5"/>
    <property type="match status" value="1"/>
</dbReference>
<dbReference type="Proteomes" id="UP000639772">
    <property type="component" value="Unassembled WGS sequence"/>
</dbReference>
<organism evidence="1 2">
    <name type="scientific">Vanilla planifolia</name>
    <name type="common">Vanilla</name>
    <dbReference type="NCBI Taxonomy" id="51239"/>
    <lineage>
        <taxon>Eukaryota</taxon>
        <taxon>Viridiplantae</taxon>
        <taxon>Streptophyta</taxon>
        <taxon>Embryophyta</taxon>
        <taxon>Tracheophyta</taxon>
        <taxon>Spermatophyta</taxon>
        <taxon>Magnoliopsida</taxon>
        <taxon>Liliopsida</taxon>
        <taxon>Asparagales</taxon>
        <taxon>Orchidaceae</taxon>
        <taxon>Vanilloideae</taxon>
        <taxon>Vanilleae</taxon>
        <taxon>Vanilla</taxon>
    </lineage>
</organism>
<protein>
    <submittedName>
        <fullName evidence="1">Uncharacterized protein</fullName>
    </submittedName>
</protein>
<dbReference type="GO" id="GO:0051225">
    <property type="term" value="P:spindle assembly"/>
    <property type="evidence" value="ECO:0007669"/>
    <property type="project" value="InterPro"/>
</dbReference>
<dbReference type="OrthoDB" id="2019614at2759"/>
<proteinExistence type="predicted"/>
<evidence type="ECO:0000313" key="2">
    <source>
        <dbReference type="Proteomes" id="UP000639772"/>
    </source>
</evidence>
<dbReference type="EMBL" id="JADCNM010000418">
    <property type="protein sequence ID" value="KAG0447758.1"/>
    <property type="molecule type" value="Genomic_DNA"/>
</dbReference>
<reference evidence="1 2" key="1">
    <citation type="journal article" date="2020" name="Nat. Food">
        <title>A phased Vanilla planifolia genome enables genetic improvement of flavour and production.</title>
        <authorList>
            <person name="Hasing T."/>
            <person name="Tang H."/>
            <person name="Brym M."/>
            <person name="Khazi F."/>
            <person name="Huang T."/>
            <person name="Chambers A.H."/>
        </authorList>
    </citation>
    <scope>NUCLEOTIDE SEQUENCE [LARGE SCALE GENOMIC DNA]</scope>
    <source>
        <tissue evidence="1">Leaf</tissue>
    </source>
</reference>
<dbReference type="GO" id="GO:0070652">
    <property type="term" value="C:HAUS complex"/>
    <property type="evidence" value="ECO:0007669"/>
    <property type="project" value="InterPro"/>
</dbReference>
<evidence type="ECO:0000313" key="1">
    <source>
        <dbReference type="EMBL" id="KAG0447758.1"/>
    </source>
</evidence>
<gene>
    <name evidence="1" type="ORF">HPP92_028156</name>
</gene>
<dbReference type="AlphaFoldDB" id="A0A835U3S8"/>
<accession>A0A835U3S8</accession>